<dbReference type="InterPro" id="IPR007848">
    <property type="entry name" value="Small_mtfrase_dom"/>
</dbReference>
<dbReference type="InterPro" id="IPR017127">
    <property type="entry name" value="Ribosome_uL3_MTase"/>
</dbReference>
<name>E6PRP8_9ZZZZ</name>
<dbReference type="InterPro" id="IPR029063">
    <property type="entry name" value="SAM-dependent_MTases_sf"/>
</dbReference>
<dbReference type="GO" id="GO:0032259">
    <property type="term" value="P:methylation"/>
    <property type="evidence" value="ECO:0007669"/>
    <property type="project" value="UniProtKB-KW"/>
</dbReference>
<comment type="caution">
    <text evidence="6">The sequence shown here is derived from an EMBL/GenBank/DDBJ whole genome shotgun (WGS) entry which is preliminary data.</text>
</comment>
<evidence type="ECO:0000256" key="2">
    <source>
        <dbReference type="ARBA" id="ARBA00022679"/>
    </source>
</evidence>
<dbReference type="InterPro" id="IPR002052">
    <property type="entry name" value="DNA_methylase_N6_adenine_CS"/>
</dbReference>
<dbReference type="PANTHER" id="PTHR47806">
    <property type="entry name" value="50S RIBOSOMAL PROTEIN L3 GLUTAMINE METHYLTRANSFERASE"/>
    <property type="match status" value="1"/>
</dbReference>
<dbReference type="EC" id="2.1.1.72" evidence="6"/>
<dbReference type="Pfam" id="PF05175">
    <property type="entry name" value="MTS"/>
    <property type="match status" value="1"/>
</dbReference>
<dbReference type="GO" id="GO:0003676">
    <property type="term" value="F:nucleic acid binding"/>
    <property type="evidence" value="ECO:0007669"/>
    <property type="project" value="InterPro"/>
</dbReference>
<organism evidence="6">
    <name type="scientific">mine drainage metagenome</name>
    <dbReference type="NCBI Taxonomy" id="410659"/>
    <lineage>
        <taxon>unclassified sequences</taxon>
        <taxon>metagenomes</taxon>
        <taxon>ecological metagenomes</taxon>
    </lineage>
</organism>
<feature type="domain" description="Methyltransferase small" evidence="4">
    <location>
        <begin position="130"/>
        <end position="218"/>
    </location>
</feature>
<dbReference type="PROSITE" id="PS00092">
    <property type="entry name" value="N6_MTASE"/>
    <property type="match status" value="1"/>
</dbReference>
<keyword evidence="1 6" id="KW-0489">Methyltransferase</keyword>
<sequence>MSKGHPATPRFGAVWQRATHELQAAGLHFGHGAATAEDEAAWLLIHALGWPLMDSFAAFDALLQREVPADAHARFDALLGQRIATRKPVAYLLGEAWLQGERFLVDERVIVPRSFIAELLQDGLDPWLPAQPRRIADICTGSGCLAILAAQRWSEAQVLGTDISPGALDVARANVALHALQDRVQLLQSDVLNALPGGVREPVLELMLCNPPYVNAQSMRALPQEYRHEPELALAGGADGMDLVRRLLADAPSRLAPEGVLVVEIGNERAHFEAAFPRLPVVWLSTSGGDDAVFLVEAAALRSPA</sequence>
<dbReference type="Pfam" id="PF17827">
    <property type="entry name" value="PrmC_N"/>
    <property type="match status" value="1"/>
</dbReference>
<dbReference type="GO" id="GO:0036009">
    <property type="term" value="F:protein-glutamine N-methyltransferase activity"/>
    <property type="evidence" value="ECO:0007669"/>
    <property type="project" value="InterPro"/>
</dbReference>
<evidence type="ECO:0000256" key="3">
    <source>
        <dbReference type="ARBA" id="ARBA00022691"/>
    </source>
</evidence>
<feature type="domain" description="Release factor glutamine methyltransferase N-terminal" evidence="5">
    <location>
        <begin position="15"/>
        <end position="94"/>
    </location>
</feature>
<dbReference type="AlphaFoldDB" id="E6PRP8"/>
<reference evidence="6" key="1">
    <citation type="submission" date="2009-10" db="EMBL/GenBank/DDBJ databases">
        <title>Diversity of trophic interactions inside an arsenic-rich microbial ecosystem.</title>
        <authorList>
            <person name="Bertin P.N."/>
            <person name="Heinrich-Salmeron A."/>
            <person name="Pelletier E."/>
            <person name="Goulhen-Chollet F."/>
            <person name="Arsene-Ploetze F."/>
            <person name="Gallien S."/>
            <person name="Calteau A."/>
            <person name="Vallenet D."/>
            <person name="Casiot C."/>
            <person name="Chane-Woon-Ming B."/>
            <person name="Giloteaux L."/>
            <person name="Barakat M."/>
            <person name="Bonnefoy V."/>
            <person name="Bruneel O."/>
            <person name="Chandler M."/>
            <person name="Cleiss J."/>
            <person name="Duran R."/>
            <person name="Elbaz-Poulichet F."/>
            <person name="Fonknechten N."/>
            <person name="Lauga B."/>
            <person name="Mornico D."/>
            <person name="Ortet P."/>
            <person name="Schaeffer C."/>
            <person name="Siguier P."/>
            <person name="Alexander Thil Smith A."/>
            <person name="Van Dorsselaer A."/>
            <person name="Weissenbach J."/>
            <person name="Medigue C."/>
            <person name="Le Paslier D."/>
        </authorList>
    </citation>
    <scope>NUCLEOTIDE SEQUENCE</scope>
</reference>
<gene>
    <name evidence="6" type="ORF">CARN2_3078</name>
</gene>
<dbReference type="CDD" id="cd02440">
    <property type="entry name" value="AdoMet_MTases"/>
    <property type="match status" value="1"/>
</dbReference>
<dbReference type="GO" id="GO:0005829">
    <property type="term" value="C:cytosol"/>
    <property type="evidence" value="ECO:0007669"/>
    <property type="project" value="TreeGrafter"/>
</dbReference>
<dbReference type="GO" id="GO:0009007">
    <property type="term" value="F:site-specific DNA-methyltransferase (adenine-specific) activity"/>
    <property type="evidence" value="ECO:0007669"/>
    <property type="project" value="UniProtKB-EC"/>
</dbReference>
<dbReference type="Gene3D" id="3.40.50.150">
    <property type="entry name" value="Vaccinia Virus protein VP39"/>
    <property type="match status" value="1"/>
</dbReference>
<keyword evidence="3" id="KW-0949">S-adenosyl-L-methionine</keyword>
<keyword evidence="2 6" id="KW-0808">Transferase</keyword>
<evidence type="ECO:0000313" key="6">
    <source>
        <dbReference type="EMBL" id="CBH97604.1"/>
    </source>
</evidence>
<dbReference type="SUPFAM" id="SSF53335">
    <property type="entry name" value="S-adenosyl-L-methionine-dependent methyltransferases"/>
    <property type="match status" value="1"/>
</dbReference>
<protein>
    <submittedName>
        <fullName evidence="6">Putative Site-specific DNA-methyltransferase (Adenine-specific)</fullName>
        <ecNumber evidence="6">2.1.1.72</ecNumber>
    </submittedName>
</protein>
<dbReference type="InterPro" id="IPR040758">
    <property type="entry name" value="PrmC_N"/>
</dbReference>
<evidence type="ECO:0000259" key="4">
    <source>
        <dbReference type="Pfam" id="PF05175"/>
    </source>
</evidence>
<evidence type="ECO:0000259" key="5">
    <source>
        <dbReference type="Pfam" id="PF17827"/>
    </source>
</evidence>
<dbReference type="PANTHER" id="PTHR47806:SF1">
    <property type="entry name" value="RIBOSOMAL PROTEIN UL3 GLUTAMINE METHYLTRANSFERASE"/>
    <property type="match status" value="1"/>
</dbReference>
<dbReference type="InterPro" id="IPR004556">
    <property type="entry name" value="HemK-like"/>
</dbReference>
<dbReference type="NCBIfam" id="TIGR03533">
    <property type="entry name" value="L3_gln_methyl"/>
    <property type="match status" value="1"/>
</dbReference>
<dbReference type="EMBL" id="CABM01000045">
    <property type="protein sequence ID" value="CBH97604.1"/>
    <property type="molecule type" value="Genomic_DNA"/>
</dbReference>
<dbReference type="PIRSF" id="PIRSF037167">
    <property type="entry name" value="Mtase_YfcB_prd"/>
    <property type="match status" value="1"/>
</dbReference>
<evidence type="ECO:0000256" key="1">
    <source>
        <dbReference type="ARBA" id="ARBA00022603"/>
    </source>
</evidence>
<accession>E6PRP8</accession>
<proteinExistence type="predicted"/>
<dbReference type="NCBIfam" id="TIGR00536">
    <property type="entry name" value="hemK_fam"/>
    <property type="match status" value="1"/>
</dbReference>
<dbReference type="Gene3D" id="1.10.8.10">
    <property type="entry name" value="DNA helicase RuvA subunit, C-terminal domain"/>
    <property type="match status" value="1"/>
</dbReference>